<dbReference type="OrthoDB" id="10405674at2759"/>
<evidence type="ECO:0000313" key="2">
    <source>
        <dbReference type="Proteomes" id="UP000054721"/>
    </source>
</evidence>
<organism evidence="1 2">
    <name type="scientific">Trichinella nativa</name>
    <dbReference type="NCBI Taxonomy" id="6335"/>
    <lineage>
        <taxon>Eukaryota</taxon>
        <taxon>Metazoa</taxon>
        <taxon>Ecdysozoa</taxon>
        <taxon>Nematoda</taxon>
        <taxon>Enoplea</taxon>
        <taxon>Dorylaimia</taxon>
        <taxon>Trichinellida</taxon>
        <taxon>Trichinellidae</taxon>
        <taxon>Trichinella</taxon>
    </lineage>
</organism>
<name>A0A0V1LTY5_9BILA</name>
<reference evidence="1 2" key="1">
    <citation type="submission" date="2015-05" db="EMBL/GenBank/DDBJ databases">
        <title>Evolution of Trichinella species and genotypes.</title>
        <authorList>
            <person name="Korhonen P.K."/>
            <person name="Edoardo P."/>
            <person name="Giuseppe L.R."/>
            <person name="Gasser R.B."/>
        </authorList>
    </citation>
    <scope>NUCLEOTIDE SEQUENCE [LARGE SCALE GENOMIC DNA]</scope>
    <source>
        <strain evidence="1">ISS10</strain>
    </source>
</reference>
<dbReference type="EMBL" id="JYDW01000004">
    <property type="protein sequence ID" value="KRZ62975.1"/>
    <property type="molecule type" value="Genomic_DNA"/>
</dbReference>
<keyword evidence="2" id="KW-1185">Reference proteome</keyword>
<comment type="caution">
    <text evidence="1">The sequence shown here is derived from an EMBL/GenBank/DDBJ whole genome shotgun (WGS) entry which is preliminary data.</text>
</comment>
<dbReference type="AlphaFoldDB" id="A0A0V1LTY5"/>
<dbReference type="Proteomes" id="UP000054721">
    <property type="component" value="Unassembled WGS sequence"/>
</dbReference>
<accession>A0A0V1LTY5</accession>
<gene>
    <name evidence="1" type="ORF">T02_7135</name>
</gene>
<sequence>MEFGKNFHALIQVVHLPKVGNYAEQMKGVMTSNLHVVAALPADLQFRLGLPDL</sequence>
<proteinExistence type="predicted"/>
<evidence type="ECO:0000313" key="1">
    <source>
        <dbReference type="EMBL" id="KRZ62975.1"/>
    </source>
</evidence>
<protein>
    <submittedName>
        <fullName evidence="1">Uncharacterized protein</fullName>
    </submittedName>
</protein>